<keyword evidence="4 5" id="KW-0539">Nucleus</keyword>
<feature type="region of interest" description="Disordered" evidence="6">
    <location>
        <begin position="1"/>
        <end position="130"/>
    </location>
</feature>
<comment type="function">
    <text evidence="5">Component of the origin recognition complex (ORC) that binds origins of replication. DNA-binding is ATP-dependent. ORC is required to assemble the pre-replication complex necessary to initiate DNA replication.</text>
</comment>
<evidence type="ECO:0000259" key="8">
    <source>
        <dbReference type="Pfam" id="PF24882"/>
    </source>
</evidence>
<dbReference type="Pfam" id="PF24882">
    <property type="entry name" value="WHD_ORC2"/>
    <property type="match status" value="1"/>
</dbReference>
<gene>
    <name evidence="9" type="primary">ORC2</name>
    <name evidence="9" type="ORF">EHS24_009192</name>
</gene>
<keyword evidence="3 5" id="KW-0235">DNA replication</keyword>
<dbReference type="GO" id="GO:0006260">
    <property type="term" value="P:DNA replication"/>
    <property type="evidence" value="ECO:0007669"/>
    <property type="project" value="UniProtKB-UniRule"/>
</dbReference>
<evidence type="ECO:0000256" key="5">
    <source>
        <dbReference type="RuleBase" id="RU368084"/>
    </source>
</evidence>
<name>A0A427XP35_9TREE</name>
<dbReference type="PANTHER" id="PTHR14052">
    <property type="entry name" value="ORIGIN RECOGNITION COMPLEX SUBUNIT 2"/>
    <property type="match status" value="1"/>
</dbReference>
<keyword evidence="10" id="KW-1185">Reference proteome</keyword>
<evidence type="ECO:0000313" key="10">
    <source>
        <dbReference type="Proteomes" id="UP000279236"/>
    </source>
</evidence>
<comment type="similarity">
    <text evidence="2 5">Belongs to the ORC2 family.</text>
</comment>
<evidence type="ECO:0000256" key="4">
    <source>
        <dbReference type="ARBA" id="ARBA00023242"/>
    </source>
</evidence>
<comment type="caution">
    <text evidence="9">The sequence shown here is derived from an EMBL/GenBank/DDBJ whole genome shotgun (WGS) entry which is preliminary data.</text>
</comment>
<dbReference type="AlphaFoldDB" id="A0A427XP35"/>
<dbReference type="RefSeq" id="XP_028475557.1">
    <property type="nucleotide sequence ID" value="XM_028624485.1"/>
</dbReference>
<dbReference type="InterPro" id="IPR007220">
    <property type="entry name" value="ORC2"/>
</dbReference>
<dbReference type="Pfam" id="PF04084">
    <property type="entry name" value="RecA-like_ORC2"/>
    <property type="match status" value="1"/>
</dbReference>
<feature type="compositionally biased region" description="Acidic residues" evidence="6">
    <location>
        <begin position="62"/>
        <end position="80"/>
    </location>
</feature>
<dbReference type="STRING" id="105984.A0A427XP35"/>
<dbReference type="EMBL" id="RSCE01000008">
    <property type="protein sequence ID" value="RSH80610.1"/>
    <property type="molecule type" value="Genomic_DNA"/>
</dbReference>
<comment type="subunit">
    <text evidence="5">Component of the origin recognition complex (ORC).</text>
</comment>
<evidence type="ECO:0000256" key="1">
    <source>
        <dbReference type="ARBA" id="ARBA00004123"/>
    </source>
</evidence>
<dbReference type="Proteomes" id="UP000279236">
    <property type="component" value="Unassembled WGS sequence"/>
</dbReference>
<protein>
    <recommendedName>
        <fullName evidence="5">Origin recognition complex subunit 2</fullName>
    </recommendedName>
</protein>
<dbReference type="InterPro" id="IPR056772">
    <property type="entry name" value="RecA-like_ORC2"/>
</dbReference>
<dbReference type="OrthoDB" id="346673at2759"/>
<dbReference type="GO" id="GO:0005664">
    <property type="term" value="C:nuclear origin of replication recognition complex"/>
    <property type="evidence" value="ECO:0007669"/>
    <property type="project" value="UniProtKB-UniRule"/>
</dbReference>
<dbReference type="PANTHER" id="PTHR14052:SF0">
    <property type="entry name" value="ORIGIN RECOGNITION COMPLEX SUBUNIT 2"/>
    <property type="match status" value="1"/>
</dbReference>
<dbReference type="InterPro" id="IPR056773">
    <property type="entry name" value="WHD_ORC2"/>
</dbReference>
<evidence type="ECO:0000256" key="6">
    <source>
        <dbReference type="SAM" id="MobiDB-lite"/>
    </source>
</evidence>
<evidence type="ECO:0000256" key="2">
    <source>
        <dbReference type="ARBA" id="ARBA00007421"/>
    </source>
</evidence>
<proteinExistence type="inferred from homology"/>
<evidence type="ECO:0000259" key="7">
    <source>
        <dbReference type="Pfam" id="PF04084"/>
    </source>
</evidence>
<evidence type="ECO:0000256" key="3">
    <source>
        <dbReference type="ARBA" id="ARBA00022705"/>
    </source>
</evidence>
<evidence type="ECO:0000313" key="9">
    <source>
        <dbReference type="EMBL" id="RSH80610.1"/>
    </source>
</evidence>
<feature type="domain" description="Origin recognition complex subunit 2 winged-helix" evidence="8">
    <location>
        <begin position="451"/>
        <end position="512"/>
    </location>
</feature>
<dbReference type="GeneID" id="39593735"/>
<sequence>MPPPARKRIRSNSSEVGTSSPTRKSPPPADDEEASASHLVSFLTGYADRDRGSSPSGSEHSDSDEGEHEIDAESEDDEDENTRTPGRRGLVGTPSRNKRKPAASATPTPRKRGATATPSKDKGKAKATTATEVDEGFLRQTRADTYFLNASRAARTSGLSYAALARPLSQAEYEAAANGARGPDPRVKRAMEVAEQKFPQWAAELEAGFNILLYGYGSKRRTVNNFVRSELATRGHCAVVNGHFPGLGLRDVLAALEDNLGIPDAVAPPAAGPLERAAHRVYAHFSKDEDTHPLFLVLHNIDAPALRTPRALSALALLASSPNIHLIGTFDHVHTPLLFSAAVSNAPPHKFGARGEDGFPPQLRGFNWVYHSVPTFDDYDVELAYARLSAASLGALGQSGAAGVSEEGALQILRSVPPMAARLLKLVLTRQVAALPPDTTSHAAYPPAQTAPAFAMDVDLLQKTARDKFIAREEDRFNALMGEFRDHGLVVVAEVDAEGRTGRWAWVPLGKAAIERILEEMKDVEG</sequence>
<comment type="subcellular location">
    <subcellularLocation>
        <location evidence="1 5">Nucleus</location>
    </subcellularLocation>
</comment>
<organism evidence="9 10">
    <name type="scientific">Apiotrichum porosum</name>
    <dbReference type="NCBI Taxonomy" id="105984"/>
    <lineage>
        <taxon>Eukaryota</taxon>
        <taxon>Fungi</taxon>
        <taxon>Dikarya</taxon>
        <taxon>Basidiomycota</taxon>
        <taxon>Agaricomycotina</taxon>
        <taxon>Tremellomycetes</taxon>
        <taxon>Trichosporonales</taxon>
        <taxon>Trichosporonaceae</taxon>
        <taxon>Apiotrichum</taxon>
    </lineage>
</organism>
<dbReference type="GO" id="GO:0003688">
    <property type="term" value="F:DNA replication origin binding"/>
    <property type="evidence" value="ECO:0007669"/>
    <property type="project" value="UniProtKB-UniRule"/>
</dbReference>
<feature type="compositionally biased region" description="Basic residues" evidence="6">
    <location>
        <begin position="1"/>
        <end position="10"/>
    </location>
</feature>
<accession>A0A427XP35</accession>
<reference evidence="9 10" key="1">
    <citation type="submission" date="2018-11" db="EMBL/GenBank/DDBJ databases">
        <title>Genome sequence of Apiotrichum porosum DSM 27194.</title>
        <authorList>
            <person name="Aliyu H."/>
            <person name="Gorte O."/>
            <person name="Ochsenreither K."/>
        </authorList>
    </citation>
    <scope>NUCLEOTIDE SEQUENCE [LARGE SCALE GENOMIC DNA]</scope>
    <source>
        <strain evidence="9 10">DSM 27194</strain>
    </source>
</reference>
<feature type="compositionally biased region" description="Polar residues" evidence="6">
    <location>
        <begin position="11"/>
        <end position="23"/>
    </location>
</feature>
<feature type="domain" description="Origin recognition complex subunit 2 RecA-like" evidence="7">
    <location>
        <begin position="191"/>
        <end position="373"/>
    </location>
</feature>